<dbReference type="InterPro" id="IPR038084">
    <property type="entry name" value="PduO/GlcC-like_sf"/>
</dbReference>
<name>A0A921FQQ6_9MICC</name>
<reference evidence="1" key="1">
    <citation type="journal article" date="2021" name="PeerJ">
        <title>Extensive microbial diversity within the chicken gut microbiome revealed by metagenomics and culture.</title>
        <authorList>
            <person name="Gilroy R."/>
            <person name="Ravi A."/>
            <person name="Getino M."/>
            <person name="Pursley I."/>
            <person name="Horton D.L."/>
            <person name="Alikhan N.F."/>
            <person name="Baker D."/>
            <person name="Gharbi K."/>
            <person name="Hall N."/>
            <person name="Watson M."/>
            <person name="Adriaenssens E.M."/>
            <person name="Foster-Nyarko E."/>
            <person name="Jarju S."/>
            <person name="Secka A."/>
            <person name="Antonio M."/>
            <person name="Oren A."/>
            <person name="Chaudhuri R.R."/>
            <person name="La Ragione R."/>
            <person name="Hildebrand F."/>
            <person name="Pallen M.J."/>
        </authorList>
    </citation>
    <scope>NUCLEOTIDE SEQUENCE</scope>
    <source>
        <strain evidence="1">ChiHjej13B12-14962</strain>
    </source>
</reference>
<dbReference type="SUPFAM" id="SSF143744">
    <property type="entry name" value="GlcG-like"/>
    <property type="match status" value="1"/>
</dbReference>
<dbReference type="RefSeq" id="WP_303909092.1">
    <property type="nucleotide sequence ID" value="NZ_DYXC01000169.1"/>
</dbReference>
<dbReference type="PANTHER" id="PTHR34309">
    <property type="entry name" value="SLR1406 PROTEIN"/>
    <property type="match status" value="1"/>
</dbReference>
<comment type="caution">
    <text evidence="1">The sequence shown here is derived from an EMBL/GenBank/DDBJ whole genome shotgun (WGS) entry which is preliminary data.</text>
</comment>
<sequence>MTSNPSTVSLQQAQTVVDACLRRAAELDLKMNVAVVDAGANLKAFGRMDDAWLGSIDISIKKARTARYFDMPTGDLSPMVQPGESLYHLEFSNGGLITFPGGIPLKLDDGTVIGAVGVSGSTVDNDQTIAEAGVAAFEATPK</sequence>
<proteinExistence type="predicted"/>
<evidence type="ECO:0000313" key="2">
    <source>
        <dbReference type="Proteomes" id="UP000703315"/>
    </source>
</evidence>
<dbReference type="AlphaFoldDB" id="A0A921FQQ6"/>
<dbReference type="PANTHER" id="PTHR34309:SF1">
    <property type="entry name" value="PROTEIN GLCG"/>
    <property type="match status" value="1"/>
</dbReference>
<accession>A0A921FQQ6</accession>
<dbReference type="Proteomes" id="UP000703315">
    <property type="component" value="Unassembled WGS sequence"/>
</dbReference>
<evidence type="ECO:0000313" key="1">
    <source>
        <dbReference type="EMBL" id="HJF15976.1"/>
    </source>
</evidence>
<dbReference type="InterPro" id="IPR005624">
    <property type="entry name" value="PduO/GlcC-like"/>
</dbReference>
<protein>
    <submittedName>
        <fullName evidence="1">Heme-binding protein</fullName>
    </submittedName>
</protein>
<dbReference type="InterPro" id="IPR052517">
    <property type="entry name" value="GlcG_carb_metab_protein"/>
</dbReference>
<gene>
    <name evidence="1" type="ORF">K8V32_14500</name>
</gene>
<dbReference type="EMBL" id="DYXC01000169">
    <property type="protein sequence ID" value="HJF15976.1"/>
    <property type="molecule type" value="Genomic_DNA"/>
</dbReference>
<dbReference type="Pfam" id="PF03928">
    <property type="entry name" value="HbpS-like"/>
    <property type="match status" value="1"/>
</dbReference>
<reference evidence="1" key="2">
    <citation type="submission" date="2021-09" db="EMBL/GenBank/DDBJ databases">
        <authorList>
            <person name="Gilroy R."/>
        </authorList>
    </citation>
    <scope>NUCLEOTIDE SEQUENCE</scope>
    <source>
        <strain evidence="1">ChiHjej13B12-14962</strain>
    </source>
</reference>
<dbReference type="Gene3D" id="3.30.450.150">
    <property type="entry name" value="Haem-degrading domain"/>
    <property type="match status" value="1"/>
</dbReference>
<organism evidence="1 2">
    <name type="scientific">Enteractinococcus helveticum</name>
    <dbReference type="NCBI Taxonomy" id="1837282"/>
    <lineage>
        <taxon>Bacteria</taxon>
        <taxon>Bacillati</taxon>
        <taxon>Actinomycetota</taxon>
        <taxon>Actinomycetes</taxon>
        <taxon>Micrococcales</taxon>
        <taxon>Micrococcaceae</taxon>
    </lineage>
</organism>